<dbReference type="EMBL" id="JACSDZ010000001">
    <property type="protein sequence ID" value="KAF7418756.1"/>
    <property type="molecule type" value="Genomic_DNA"/>
</dbReference>
<protein>
    <submittedName>
        <fullName evidence="2">Uncharacterized protein</fullName>
    </submittedName>
</protein>
<organism evidence="2 3">
    <name type="scientific">Vespula germanica</name>
    <name type="common">German yellow jacket</name>
    <name type="synonym">Paravespula germanica</name>
    <dbReference type="NCBI Taxonomy" id="30212"/>
    <lineage>
        <taxon>Eukaryota</taxon>
        <taxon>Metazoa</taxon>
        <taxon>Ecdysozoa</taxon>
        <taxon>Arthropoda</taxon>
        <taxon>Hexapoda</taxon>
        <taxon>Insecta</taxon>
        <taxon>Pterygota</taxon>
        <taxon>Neoptera</taxon>
        <taxon>Endopterygota</taxon>
        <taxon>Hymenoptera</taxon>
        <taxon>Apocrita</taxon>
        <taxon>Aculeata</taxon>
        <taxon>Vespoidea</taxon>
        <taxon>Vespidae</taxon>
        <taxon>Vespinae</taxon>
        <taxon>Vespula</taxon>
    </lineage>
</organism>
<gene>
    <name evidence="2" type="ORF">HZH68_001409</name>
</gene>
<comment type="caution">
    <text evidence="2">The sequence shown here is derived from an EMBL/GenBank/DDBJ whole genome shotgun (WGS) entry which is preliminary data.</text>
</comment>
<reference evidence="2" key="1">
    <citation type="journal article" date="2020" name="G3 (Bethesda)">
        <title>High-Quality Assemblies for Three Invasive Social Wasps from the &lt;i&gt;Vespula&lt;/i&gt; Genus.</title>
        <authorList>
            <person name="Harrop T.W.R."/>
            <person name="Guhlin J."/>
            <person name="McLaughlin G.M."/>
            <person name="Permina E."/>
            <person name="Stockwell P."/>
            <person name="Gilligan J."/>
            <person name="Le Lec M.F."/>
            <person name="Gruber M.A.M."/>
            <person name="Quinn O."/>
            <person name="Lovegrove M."/>
            <person name="Duncan E.J."/>
            <person name="Remnant E.J."/>
            <person name="Van Eeckhoven J."/>
            <person name="Graham B."/>
            <person name="Knapp R.A."/>
            <person name="Langford K.W."/>
            <person name="Kronenberg Z."/>
            <person name="Press M.O."/>
            <person name="Eacker S.M."/>
            <person name="Wilson-Rankin E.E."/>
            <person name="Purcell J."/>
            <person name="Lester P.J."/>
            <person name="Dearden P.K."/>
        </authorList>
    </citation>
    <scope>NUCLEOTIDE SEQUENCE</scope>
    <source>
        <strain evidence="2">Linc-1</strain>
    </source>
</reference>
<accession>A0A834U6T5</accession>
<proteinExistence type="predicted"/>
<keyword evidence="3" id="KW-1185">Reference proteome</keyword>
<evidence type="ECO:0000256" key="1">
    <source>
        <dbReference type="SAM" id="MobiDB-lite"/>
    </source>
</evidence>
<evidence type="ECO:0000313" key="3">
    <source>
        <dbReference type="Proteomes" id="UP000617340"/>
    </source>
</evidence>
<feature type="region of interest" description="Disordered" evidence="1">
    <location>
        <begin position="75"/>
        <end position="94"/>
    </location>
</feature>
<sequence length="94" mass="10670">MSSKRSSYFPRRMSGTPFSHENLTLRKISSNCYVAISEILIKPDSHSANEVQTMCERWCARKFKGCSMPTEKNEAINGRHESLATDSKACRPEL</sequence>
<dbReference type="Proteomes" id="UP000617340">
    <property type="component" value="Unassembled WGS sequence"/>
</dbReference>
<evidence type="ECO:0000313" key="2">
    <source>
        <dbReference type="EMBL" id="KAF7418756.1"/>
    </source>
</evidence>
<dbReference type="AlphaFoldDB" id="A0A834U6T5"/>
<name>A0A834U6T5_VESGE</name>